<evidence type="ECO:0000313" key="4">
    <source>
        <dbReference type="EMBL" id="KAJ9148786.1"/>
    </source>
</evidence>
<evidence type="ECO:0000256" key="2">
    <source>
        <dbReference type="SAM" id="MobiDB-lite"/>
    </source>
</evidence>
<comment type="caution">
    <text evidence="4">The sequence shown here is derived from an EMBL/GenBank/DDBJ whole genome shotgun (WGS) entry which is preliminary data.</text>
</comment>
<dbReference type="EMBL" id="JANBVN010000085">
    <property type="protein sequence ID" value="KAJ9148786.1"/>
    <property type="molecule type" value="Genomic_DNA"/>
</dbReference>
<dbReference type="GO" id="GO:0000981">
    <property type="term" value="F:DNA-binding transcription factor activity, RNA polymerase II-specific"/>
    <property type="evidence" value="ECO:0007669"/>
    <property type="project" value="InterPro"/>
</dbReference>
<dbReference type="GO" id="GO:0003677">
    <property type="term" value="F:DNA binding"/>
    <property type="evidence" value="ECO:0007669"/>
    <property type="project" value="UniProtKB-KW"/>
</dbReference>
<dbReference type="AlphaFoldDB" id="A0AA38VRU8"/>
<dbReference type="InterPro" id="IPR036864">
    <property type="entry name" value="Zn2-C6_fun-type_DNA-bd_sf"/>
</dbReference>
<accession>A0AA38VRU8</accession>
<feature type="domain" description="Zn(2)-C6 fungal-type" evidence="3">
    <location>
        <begin position="21"/>
        <end position="55"/>
    </location>
</feature>
<sequence length="571" mass="63416">MHHRPQERASSSSRRPRKPRACTECQRRKQRCIFKNESSPCTNCMKRFPPVECNINLVDRNDICERIVALPGSGTRSSRVVWERMDQDGGEHGLPPIASAEWLRVDTGTSQYQESTLEQRKTALARSGSNLILDGSGDPSTLRPFGGILTEVNSIGSLPLQQTARNVELLHFYLRFVVPNLVSIDGESQPQVFLANVLPWQLQSPVFPNVGLLMASVTQSLDQAVELDQNPETCAMKARALSCVNQYLDMTHKSPGQFIEIMAEAVKVVVNLVVMEWFWGSDESMRAHVRGIREMIRLAGGLGAFPDPVILGIVILTDYEISCGFESDVCWQEDGPFLADRIPVPNTWTKGFDSPLIPSKASFEDNMVDLGLTDAAAKILDDIRFLVTSITDPPSEKNTSLKVRSTASWILNKLEALPPAAAQRSTPGDDDLIQDTIRLAALVHCRSVVDATLISKLPQPSISHLDELYATMRKVSLTRWKKTPGIFLWIMLVLCPSAASDRRGRFIRRKMAVAGLSIGFEQFPLGISYLRAFWLVQRWIVGQQASLSSSKPVSSQDTSDLRAESLEVGRT</sequence>
<evidence type="ECO:0000259" key="3">
    <source>
        <dbReference type="PROSITE" id="PS50048"/>
    </source>
</evidence>
<proteinExistence type="predicted"/>
<dbReference type="PROSITE" id="PS50048">
    <property type="entry name" value="ZN2_CY6_FUNGAL_2"/>
    <property type="match status" value="1"/>
</dbReference>
<feature type="compositionally biased region" description="Basic and acidic residues" evidence="2">
    <location>
        <begin position="559"/>
        <end position="571"/>
    </location>
</feature>
<dbReference type="Proteomes" id="UP001174691">
    <property type="component" value="Unassembled WGS sequence"/>
</dbReference>
<dbReference type="GO" id="GO:0008270">
    <property type="term" value="F:zinc ion binding"/>
    <property type="evidence" value="ECO:0007669"/>
    <property type="project" value="InterPro"/>
</dbReference>
<evidence type="ECO:0000256" key="1">
    <source>
        <dbReference type="ARBA" id="ARBA00023242"/>
    </source>
</evidence>
<feature type="compositionally biased region" description="Polar residues" evidence="2">
    <location>
        <begin position="549"/>
        <end position="558"/>
    </location>
</feature>
<dbReference type="SUPFAM" id="SSF57701">
    <property type="entry name" value="Zn2/Cys6 DNA-binding domain"/>
    <property type="match status" value="1"/>
</dbReference>
<dbReference type="CDD" id="cd00067">
    <property type="entry name" value="GAL4"/>
    <property type="match status" value="1"/>
</dbReference>
<reference evidence="4" key="1">
    <citation type="submission" date="2022-07" db="EMBL/GenBank/DDBJ databases">
        <title>Fungi with potential for degradation of polypropylene.</title>
        <authorList>
            <person name="Gostincar C."/>
        </authorList>
    </citation>
    <scope>NUCLEOTIDE SEQUENCE</scope>
    <source>
        <strain evidence="4">EXF-13287</strain>
    </source>
</reference>
<feature type="region of interest" description="Disordered" evidence="2">
    <location>
        <begin position="1"/>
        <end position="21"/>
    </location>
</feature>
<keyword evidence="5" id="KW-1185">Reference proteome</keyword>
<organism evidence="4 5">
    <name type="scientific">Coniochaeta hoffmannii</name>
    <dbReference type="NCBI Taxonomy" id="91930"/>
    <lineage>
        <taxon>Eukaryota</taxon>
        <taxon>Fungi</taxon>
        <taxon>Dikarya</taxon>
        <taxon>Ascomycota</taxon>
        <taxon>Pezizomycotina</taxon>
        <taxon>Sordariomycetes</taxon>
        <taxon>Sordariomycetidae</taxon>
        <taxon>Coniochaetales</taxon>
        <taxon>Coniochaetaceae</taxon>
        <taxon>Coniochaeta</taxon>
    </lineage>
</organism>
<gene>
    <name evidence="4" type="ORF">NKR19_g5911</name>
</gene>
<feature type="region of interest" description="Disordered" evidence="2">
    <location>
        <begin position="549"/>
        <end position="571"/>
    </location>
</feature>
<protein>
    <submittedName>
        <fullName evidence="4">Zn(2)-C6 fungal-type DNA-binding domain protein</fullName>
    </submittedName>
</protein>
<dbReference type="PANTHER" id="PTHR37540:SF9">
    <property type="entry name" value="ZN(2)-C6 FUNGAL-TYPE DOMAIN-CONTAINING PROTEIN"/>
    <property type="match status" value="1"/>
</dbReference>
<dbReference type="InterPro" id="IPR001138">
    <property type="entry name" value="Zn2Cys6_DnaBD"/>
</dbReference>
<evidence type="ECO:0000313" key="5">
    <source>
        <dbReference type="Proteomes" id="UP001174691"/>
    </source>
</evidence>
<keyword evidence="1" id="KW-0539">Nucleus</keyword>
<name>A0AA38VRU8_9PEZI</name>
<dbReference type="PANTHER" id="PTHR37540">
    <property type="entry name" value="TRANSCRIPTION FACTOR (ACR-2), PUTATIVE-RELATED-RELATED"/>
    <property type="match status" value="1"/>
</dbReference>
<keyword evidence="4" id="KW-0238">DNA-binding</keyword>